<dbReference type="InterPro" id="IPR011335">
    <property type="entry name" value="Restrct_endonuc-II-like"/>
</dbReference>
<gene>
    <name evidence="7" type="ORF">GRAN_0029</name>
</gene>
<dbReference type="EMBL" id="RDSM01000001">
    <property type="protein sequence ID" value="RXH56719.1"/>
    <property type="molecule type" value="Genomic_DNA"/>
</dbReference>
<comment type="caution">
    <text evidence="7">The sequence shown here is derived from an EMBL/GenBank/DDBJ whole genome shotgun (WGS) entry which is preliminary data.</text>
</comment>
<reference evidence="7 8" key="1">
    <citation type="submission" date="2018-11" db="EMBL/GenBank/DDBJ databases">
        <authorList>
            <person name="Mardanov A.V."/>
            <person name="Ravin N.V."/>
            <person name="Dedysh S.N."/>
        </authorList>
    </citation>
    <scope>NUCLEOTIDE SEQUENCE [LARGE SCALE GENOMIC DNA]</scope>
    <source>
        <strain evidence="7 8">AF10</strain>
    </source>
</reference>
<keyword evidence="5 6" id="KW-0234">DNA repair</keyword>
<dbReference type="EC" id="3.1.-.-" evidence="6"/>
<dbReference type="AlphaFoldDB" id="A0A4Q0T410"/>
<protein>
    <recommendedName>
        <fullName evidence="6">Very short patch repair endonuclease</fullName>
        <ecNumber evidence="6">3.1.-.-</ecNumber>
    </recommendedName>
</protein>
<evidence type="ECO:0000256" key="2">
    <source>
        <dbReference type="ARBA" id="ARBA00022759"/>
    </source>
</evidence>
<keyword evidence="3 6" id="KW-0227">DNA damage</keyword>
<comment type="function">
    <text evidence="6">May nick specific sequences that contain T:G mispairs resulting from m5C-deamination.</text>
</comment>
<keyword evidence="4 6" id="KW-0378">Hydrolase</keyword>
<evidence type="ECO:0000313" key="7">
    <source>
        <dbReference type="EMBL" id="RXH56719.1"/>
    </source>
</evidence>
<keyword evidence="1 6" id="KW-0540">Nuclease</keyword>
<evidence type="ECO:0000256" key="3">
    <source>
        <dbReference type="ARBA" id="ARBA00022763"/>
    </source>
</evidence>
<sequence length="148" mass="17518">MIRPTPQRSAIMRAVKAKDTAPEIQVRRFVHALGYRYRLHRKDLPGKPDMVFPKQRKVIFVHGCFWHGHSCKRGDRTPQTNREYWEAKIDRNRKRDSEHHKALESLGWQTLVVWECQLRDSLERRRIEGDIAEYLCENKVLAKAALTS</sequence>
<dbReference type="GO" id="GO:0016787">
    <property type="term" value="F:hydrolase activity"/>
    <property type="evidence" value="ECO:0007669"/>
    <property type="project" value="UniProtKB-KW"/>
</dbReference>
<evidence type="ECO:0000256" key="6">
    <source>
        <dbReference type="PIRNR" id="PIRNR018267"/>
    </source>
</evidence>
<dbReference type="OrthoDB" id="9801520at2"/>
<dbReference type="GO" id="GO:0006298">
    <property type="term" value="P:mismatch repair"/>
    <property type="evidence" value="ECO:0007669"/>
    <property type="project" value="UniProtKB-UniRule"/>
</dbReference>
<evidence type="ECO:0000313" key="8">
    <source>
        <dbReference type="Proteomes" id="UP000289437"/>
    </source>
</evidence>
<evidence type="ECO:0000256" key="4">
    <source>
        <dbReference type="ARBA" id="ARBA00022801"/>
    </source>
</evidence>
<reference evidence="8" key="2">
    <citation type="submission" date="2019-02" db="EMBL/GenBank/DDBJ databases">
        <title>Granulicella sibirica sp. nov., a psychrotolerant acidobacterium isolated from an organic soil layer in forested tundra, West Siberia.</title>
        <authorList>
            <person name="Oshkin I.Y."/>
            <person name="Kulichevskaya I.S."/>
            <person name="Rijpstra W.I.C."/>
            <person name="Sinninghe Damste J.S."/>
            <person name="Rakitin A.L."/>
            <person name="Ravin N.V."/>
            <person name="Dedysh S.N."/>
        </authorList>
    </citation>
    <scope>NUCLEOTIDE SEQUENCE [LARGE SCALE GENOMIC DNA]</scope>
    <source>
        <strain evidence="8">AF10</strain>
    </source>
</reference>
<dbReference type="PIRSF" id="PIRSF018267">
    <property type="entry name" value="VSR_endonuc"/>
    <property type="match status" value="1"/>
</dbReference>
<dbReference type="Proteomes" id="UP000289437">
    <property type="component" value="Unassembled WGS sequence"/>
</dbReference>
<dbReference type="SUPFAM" id="SSF52980">
    <property type="entry name" value="Restriction endonuclease-like"/>
    <property type="match status" value="1"/>
</dbReference>
<organism evidence="7 8">
    <name type="scientific">Granulicella sibirica</name>
    <dbReference type="NCBI Taxonomy" id="2479048"/>
    <lineage>
        <taxon>Bacteria</taxon>
        <taxon>Pseudomonadati</taxon>
        <taxon>Acidobacteriota</taxon>
        <taxon>Terriglobia</taxon>
        <taxon>Terriglobales</taxon>
        <taxon>Acidobacteriaceae</taxon>
        <taxon>Granulicella</taxon>
    </lineage>
</organism>
<dbReference type="RefSeq" id="WP_128911004.1">
    <property type="nucleotide sequence ID" value="NZ_RDSM01000001.1"/>
</dbReference>
<keyword evidence="2 6" id="KW-0255">Endonuclease</keyword>
<dbReference type="InterPro" id="IPR004603">
    <property type="entry name" value="DNA_mismatch_endonuc_vsr"/>
</dbReference>
<accession>A0A4Q0T410</accession>
<dbReference type="Gene3D" id="3.40.960.10">
    <property type="entry name" value="VSR Endonuclease"/>
    <property type="match status" value="1"/>
</dbReference>
<dbReference type="CDD" id="cd00221">
    <property type="entry name" value="Vsr"/>
    <property type="match status" value="1"/>
</dbReference>
<comment type="similarity">
    <text evidence="6">Belongs to the vsr family.</text>
</comment>
<evidence type="ECO:0000256" key="1">
    <source>
        <dbReference type="ARBA" id="ARBA00022722"/>
    </source>
</evidence>
<name>A0A4Q0T410_9BACT</name>
<keyword evidence="8" id="KW-1185">Reference proteome</keyword>
<proteinExistence type="inferred from homology"/>
<dbReference type="Pfam" id="PF03852">
    <property type="entry name" value="Vsr"/>
    <property type="match status" value="1"/>
</dbReference>
<evidence type="ECO:0000256" key="5">
    <source>
        <dbReference type="ARBA" id="ARBA00023204"/>
    </source>
</evidence>
<dbReference type="GO" id="GO:0004519">
    <property type="term" value="F:endonuclease activity"/>
    <property type="evidence" value="ECO:0007669"/>
    <property type="project" value="UniProtKB-KW"/>
</dbReference>
<dbReference type="NCBIfam" id="TIGR00632">
    <property type="entry name" value="vsr"/>
    <property type="match status" value="1"/>
</dbReference>